<dbReference type="PANTHER" id="PTHR14154">
    <property type="entry name" value="UPF0041 BRAIN PROTEIN 44-RELATED"/>
    <property type="match status" value="1"/>
</dbReference>
<evidence type="ECO:0000313" key="7">
    <source>
        <dbReference type="Proteomes" id="UP001154282"/>
    </source>
</evidence>
<comment type="caution">
    <text evidence="6">The sequence shown here is derived from an EMBL/GenBank/DDBJ whole genome shotgun (WGS) entry which is preliminary data.</text>
</comment>
<keyword evidence="7" id="KW-1185">Reference proteome</keyword>
<reference evidence="6" key="1">
    <citation type="submission" date="2022-08" db="EMBL/GenBank/DDBJ databases">
        <authorList>
            <person name="Gutierrez-Valencia J."/>
        </authorList>
    </citation>
    <scope>NUCLEOTIDE SEQUENCE</scope>
</reference>
<name>A0AAV0MSG7_9ROSI</name>
<organism evidence="6 7">
    <name type="scientific">Linum tenue</name>
    <dbReference type="NCBI Taxonomy" id="586396"/>
    <lineage>
        <taxon>Eukaryota</taxon>
        <taxon>Viridiplantae</taxon>
        <taxon>Streptophyta</taxon>
        <taxon>Embryophyta</taxon>
        <taxon>Tracheophyta</taxon>
        <taxon>Spermatophyta</taxon>
        <taxon>Magnoliopsida</taxon>
        <taxon>eudicotyledons</taxon>
        <taxon>Gunneridae</taxon>
        <taxon>Pentapetalae</taxon>
        <taxon>rosids</taxon>
        <taxon>fabids</taxon>
        <taxon>Malpighiales</taxon>
        <taxon>Linaceae</taxon>
        <taxon>Linum</taxon>
    </lineage>
</organism>
<evidence type="ECO:0000256" key="5">
    <source>
        <dbReference type="SAM" id="MobiDB-lite"/>
    </source>
</evidence>
<gene>
    <name evidence="6" type="ORF">LITE_LOCUS30279</name>
</gene>
<feature type="region of interest" description="Disordered" evidence="5">
    <location>
        <begin position="75"/>
        <end position="98"/>
    </location>
</feature>
<dbReference type="AlphaFoldDB" id="A0AAV0MSG7"/>
<protein>
    <submittedName>
        <fullName evidence="6">Uncharacterized protein</fullName>
    </submittedName>
</protein>
<sequence>MASIAISASIQSACCCCSSYHATKKQQPPAAHARPKTRSLASKQVTHVTTVTVDGQKGSSPAAMAAQPASHIVVPKVDNDDTGKDAEEHGSEAKAESGGMKFVDERWKKGTWDLNMFVADGKMDWDCLITAEAKRRKHLELFPEATRNEEPVVFRSSIIPWWAWLKRSYLPEAELLNGRAAMIGFFTAYAVDGLTGMGLVGQTGNWVCKTGLLVTIVGVILLRRSGDLEKLRKLADEATFYDKQWRASWEQEEEKI</sequence>
<evidence type="ECO:0000313" key="6">
    <source>
        <dbReference type="EMBL" id="CAI0449709.1"/>
    </source>
</evidence>
<keyword evidence="4" id="KW-0472">Membrane</keyword>
<keyword evidence="3" id="KW-1133">Transmembrane helix</keyword>
<dbReference type="Proteomes" id="UP001154282">
    <property type="component" value="Unassembled WGS sequence"/>
</dbReference>
<proteinExistence type="predicted"/>
<dbReference type="GO" id="GO:0016020">
    <property type="term" value="C:membrane"/>
    <property type="evidence" value="ECO:0007669"/>
    <property type="project" value="UniProtKB-SubCell"/>
</dbReference>
<feature type="compositionally biased region" description="Basic and acidic residues" evidence="5">
    <location>
        <begin position="77"/>
        <end position="95"/>
    </location>
</feature>
<comment type="subcellular location">
    <subcellularLocation>
        <location evidence="1">Membrane</location>
        <topology evidence="1">Multi-pass membrane protein</topology>
    </subcellularLocation>
</comment>
<dbReference type="EMBL" id="CAMGYJ010000007">
    <property type="protein sequence ID" value="CAI0449709.1"/>
    <property type="molecule type" value="Genomic_DNA"/>
</dbReference>
<evidence type="ECO:0000256" key="3">
    <source>
        <dbReference type="ARBA" id="ARBA00022989"/>
    </source>
</evidence>
<evidence type="ECO:0000256" key="2">
    <source>
        <dbReference type="ARBA" id="ARBA00022692"/>
    </source>
</evidence>
<evidence type="ECO:0000256" key="4">
    <source>
        <dbReference type="ARBA" id="ARBA00023136"/>
    </source>
</evidence>
<keyword evidence="2" id="KW-0812">Transmembrane</keyword>
<accession>A0AAV0MSG7</accession>
<evidence type="ECO:0000256" key="1">
    <source>
        <dbReference type="ARBA" id="ARBA00004141"/>
    </source>
</evidence>
<dbReference type="SUPFAM" id="SSF103511">
    <property type="entry name" value="Chlorophyll a-b binding protein"/>
    <property type="match status" value="1"/>
</dbReference>